<accession>A0A644XWD8</accession>
<sequence>MLNTIKNFLVNLAKGSSTIKLEDAVIHDGKKLSVIMSKKDYMASFEVIPNMEYDFLVINSNDETIVLNKSKKLKDIKELFTELEEDYNAFAQQ</sequence>
<proteinExistence type="predicted"/>
<name>A0A644XWD8_9ZZZZ</name>
<dbReference type="EMBL" id="VSSQ01002971">
    <property type="protein sequence ID" value="MPM18374.1"/>
    <property type="molecule type" value="Genomic_DNA"/>
</dbReference>
<protein>
    <submittedName>
        <fullName evidence="1">Uncharacterized protein</fullName>
    </submittedName>
</protein>
<gene>
    <name evidence="1" type="ORF">SDC9_64783</name>
</gene>
<dbReference type="AlphaFoldDB" id="A0A644XWD8"/>
<comment type="caution">
    <text evidence="1">The sequence shown here is derived from an EMBL/GenBank/DDBJ whole genome shotgun (WGS) entry which is preliminary data.</text>
</comment>
<organism evidence="1">
    <name type="scientific">bioreactor metagenome</name>
    <dbReference type="NCBI Taxonomy" id="1076179"/>
    <lineage>
        <taxon>unclassified sequences</taxon>
        <taxon>metagenomes</taxon>
        <taxon>ecological metagenomes</taxon>
    </lineage>
</organism>
<reference evidence="1" key="1">
    <citation type="submission" date="2019-08" db="EMBL/GenBank/DDBJ databases">
        <authorList>
            <person name="Kucharzyk K."/>
            <person name="Murdoch R.W."/>
            <person name="Higgins S."/>
            <person name="Loffler F."/>
        </authorList>
    </citation>
    <scope>NUCLEOTIDE SEQUENCE</scope>
</reference>
<evidence type="ECO:0000313" key="1">
    <source>
        <dbReference type="EMBL" id="MPM18374.1"/>
    </source>
</evidence>